<reference evidence="2" key="1">
    <citation type="submission" date="2022-08" db="EMBL/GenBank/DDBJ databases">
        <title>A Global Phylogenomic Analysis of the Shiitake Genus Lentinula.</title>
        <authorList>
            <consortium name="DOE Joint Genome Institute"/>
            <person name="Sierra-Patev S."/>
            <person name="Min B."/>
            <person name="Naranjo-Ortiz M."/>
            <person name="Looney B."/>
            <person name="Konkel Z."/>
            <person name="Slot J.C."/>
            <person name="Sakamoto Y."/>
            <person name="Steenwyk J.L."/>
            <person name="Rokas A."/>
            <person name="Carro J."/>
            <person name="Camarero S."/>
            <person name="Ferreira P."/>
            <person name="Molpeceres G."/>
            <person name="Ruiz-Duenas F.J."/>
            <person name="Serrano A."/>
            <person name="Henrissat B."/>
            <person name="Drula E."/>
            <person name="Hughes K.W."/>
            <person name="Mata J.L."/>
            <person name="Ishikawa N.K."/>
            <person name="Vargas-Isla R."/>
            <person name="Ushijima S."/>
            <person name="Smith C.A."/>
            <person name="Ahrendt S."/>
            <person name="Andreopoulos W."/>
            <person name="He G."/>
            <person name="Labutti K."/>
            <person name="Lipzen A."/>
            <person name="Ng V."/>
            <person name="Riley R."/>
            <person name="Sandor L."/>
            <person name="Barry K."/>
            <person name="Martinez A.T."/>
            <person name="Xiao Y."/>
            <person name="Gibbons J.G."/>
            <person name="Terashima K."/>
            <person name="Grigoriev I.V."/>
            <person name="Hibbett D.S."/>
        </authorList>
    </citation>
    <scope>NUCLEOTIDE SEQUENCE</scope>
    <source>
        <strain evidence="2">RHP3577 ss4</strain>
    </source>
</reference>
<keyword evidence="1" id="KW-0732">Signal</keyword>
<feature type="signal peptide" evidence="1">
    <location>
        <begin position="1"/>
        <end position="17"/>
    </location>
</feature>
<evidence type="ECO:0000256" key="1">
    <source>
        <dbReference type="SAM" id="SignalP"/>
    </source>
</evidence>
<dbReference type="Proteomes" id="UP001150217">
    <property type="component" value="Unassembled WGS sequence"/>
</dbReference>
<evidence type="ECO:0000313" key="3">
    <source>
        <dbReference type="Proteomes" id="UP001150217"/>
    </source>
</evidence>
<proteinExistence type="predicted"/>
<comment type="caution">
    <text evidence="2">The sequence shown here is derived from an EMBL/GenBank/DDBJ whole genome shotgun (WGS) entry which is preliminary data.</text>
</comment>
<keyword evidence="3" id="KW-1185">Reference proteome</keyword>
<protein>
    <submittedName>
        <fullName evidence="2">Uncharacterized protein</fullName>
    </submittedName>
</protein>
<organism evidence="2 3">
    <name type="scientific">Lentinula lateritia</name>
    <dbReference type="NCBI Taxonomy" id="40482"/>
    <lineage>
        <taxon>Eukaryota</taxon>
        <taxon>Fungi</taxon>
        <taxon>Dikarya</taxon>
        <taxon>Basidiomycota</taxon>
        <taxon>Agaricomycotina</taxon>
        <taxon>Agaricomycetes</taxon>
        <taxon>Agaricomycetidae</taxon>
        <taxon>Agaricales</taxon>
        <taxon>Marasmiineae</taxon>
        <taxon>Omphalotaceae</taxon>
        <taxon>Lentinula</taxon>
    </lineage>
</organism>
<evidence type="ECO:0000313" key="2">
    <source>
        <dbReference type="EMBL" id="KAJ4491792.1"/>
    </source>
</evidence>
<dbReference type="EMBL" id="JANVFT010000040">
    <property type="protein sequence ID" value="KAJ4491792.1"/>
    <property type="molecule type" value="Genomic_DNA"/>
</dbReference>
<name>A0ABQ8VET2_9AGAR</name>
<feature type="chain" id="PRO_5045828930" evidence="1">
    <location>
        <begin position="18"/>
        <end position="71"/>
    </location>
</feature>
<gene>
    <name evidence="2" type="ORF">C8R41DRAFT_833216</name>
</gene>
<accession>A0ABQ8VET2</accession>
<sequence length="71" mass="8084">MRATMFFITLTLSEAQARGVGNPEWHRYYTSPCGSSTLFSRDGRHEIFSYNEDRLIASLNITIPLQLSSDL</sequence>